<evidence type="ECO:0000313" key="3">
    <source>
        <dbReference type="Proteomes" id="UP000288716"/>
    </source>
</evidence>
<feature type="region of interest" description="Disordered" evidence="1">
    <location>
        <begin position="74"/>
        <end position="144"/>
    </location>
</feature>
<name>A0A443SJ03_9ACAR</name>
<comment type="caution">
    <text evidence="2">The sequence shown here is derived from an EMBL/GenBank/DDBJ whole genome shotgun (WGS) entry which is preliminary data.</text>
</comment>
<sequence>MRVTEQLDPLVLLWLSQTRADRVEEILDGPVTGSLATGNEADQSNGNVVIKKARAVFPDDFINEDSIKLGPCSVPRVKKEAAESSSRHASSSSGSLQPIARKRAAYQAAAAAGNVGGPTAESSPEVSSSQNGTGISPVPSLNSSELGEVDLDFWDLDINESSSASHSSGIR</sequence>
<protein>
    <submittedName>
        <fullName evidence="2">Ecdysone receptor B1-like isoform</fullName>
    </submittedName>
</protein>
<dbReference type="VEuPathDB" id="VectorBase:LDEU004537"/>
<feature type="compositionally biased region" description="Basic and acidic residues" evidence="1">
    <location>
        <begin position="77"/>
        <end position="86"/>
    </location>
</feature>
<gene>
    <name evidence="2" type="ORF">B4U80_01346</name>
</gene>
<feature type="compositionally biased region" description="Polar residues" evidence="1">
    <location>
        <begin position="120"/>
        <end position="144"/>
    </location>
</feature>
<dbReference type="EMBL" id="NCKV01001972">
    <property type="protein sequence ID" value="RWS27503.1"/>
    <property type="molecule type" value="Genomic_DNA"/>
</dbReference>
<keyword evidence="2" id="KW-0675">Receptor</keyword>
<dbReference type="OrthoDB" id="6710356at2759"/>
<accession>A0A443SJ03</accession>
<proteinExistence type="predicted"/>
<dbReference type="AlphaFoldDB" id="A0A443SJ03"/>
<evidence type="ECO:0000313" key="2">
    <source>
        <dbReference type="EMBL" id="RWS27503.1"/>
    </source>
</evidence>
<dbReference type="Proteomes" id="UP000288716">
    <property type="component" value="Unassembled WGS sequence"/>
</dbReference>
<reference evidence="2 3" key="1">
    <citation type="journal article" date="2018" name="Gigascience">
        <title>Genomes of trombidid mites reveal novel predicted allergens and laterally-transferred genes associated with secondary metabolism.</title>
        <authorList>
            <person name="Dong X."/>
            <person name="Chaisiri K."/>
            <person name="Xia D."/>
            <person name="Armstrong S.D."/>
            <person name="Fang Y."/>
            <person name="Donnelly M.J."/>
            <person name="Kadowaki T."/>
            <person name="McGarry J.W."/>
            <person name="Darby A.C."/>
            <person name="Makepeace B.L."/>
        </authorList>
    </citation>
    <scope>NUCLEOTIDE SEQUENCE [LARGE SCALE GENOMIC DNA]</scope>
    <source>
        <strain evidence="2">UoL-UT</strain>
    </source>
</reference>
<evidence type="ECO:0000256" key="1">
    <source>
        <dbReference type="SAM" id="MobiDB-lite"/>
    </source>
</evidence>
<keyword evidence="3" id="KW-1185">Reference proteome</keyword>
<organism evidence="2 3">
    <name type="scientific">Leptotrombidium deliense</name>
    <dbReference type="NCBI Taxonomy" id="299467"/>
    <lineage>
        <taxon>Eukaryota</taxon>
        <taxon>Metazoa</taxon>
        <taxon>Ecdysozoa</taxon>
        <taxon>Arthropoda</taxon>
        <taxon>Chelicerata</taxon>
        <taxon>Arachnida</taxon>
        <taxon>Acari</taxon>
        <taxon>Acariformes</taxon>
        <taxon>Trombidiformes</taxon>
        <taxon>Prostigmata</taxon>
        <taxon>Anystina</taxon>
        <taxon>Parasitengona</taxon>
        <taxon>Trombiculoidea</taxon>
        <taxon>Trombiculidae</taxon>
        <taxon>Leptotrombidium</taxon>
    </lineage>
</organism>